<dbReference type="InterPro" id="IPR045886">
    <property type="entry name" value="ThiF/MoeB/HesA"/>
</dbReference>
<evidence type="ECO:0000256" key="4">
    <source>
        <dbReference type="ARBA" id="ARBA00022786"/>
    </source>
</evidence>
<evidence type="ECO:0000259" key="6">
    <source>
        <dbReference type="Pfam" id="PF00899"/>
    </source>
</evidence>
<feature type="region of interest" description="Disordered" evidence="5">
    <location>
        <begin position="502"/>
        <end position="536"/>
    </location>
</feature>
<protein>
    <recommendedName>
        <fullName evidence="3">NEDD8-activating enzyme E1 regulatory subunit</fullName>
    </recommendedName>
</protein>
<dbReference type="FunFam" id="3.40.50.720:FF:000475">
    <property type="entry name" value="NEDD8-activating enzyme E1 regulatory subunit"/>
    <property type="match status" value="1"/>
</dbReference>
<feature type="domain" description="THIF-type NAD/FAD binding fold" evidence="6">
    <location>
        <begin position="12"/>
        <end position="127"/>
    </location>
</feature>
<evidence type="ECO:0000256" key="3">
    <source>
        <dbReference type="ARBA" id="ARBA00015407"/>
    </source>
</evidence>
<name>A0AAD3DR72_9CHLO</name>
<comment type="similarity">
    <text evidence="2">Belongs to the ubiquitin-activating E1 family. ULA1 subfamily.</text>
</comment>
<feature type="compositionally biased region" description="Gly residues" evidence="5">
    <location>
        <begin position="504"/>
        <end position="516"/>
    </location>
</feature>
<comment type="caution">
    <text evidence="7">The sequence shown here is derived from an EMBL/GenBank/DDBJ whole genome shotgun (WGS) entry which is preliminary data.</text>
</comment>
<dbReference type="Gene3D" id="3.40.50.720">
    <property type="entry name" value="NAD(P)-binding Rossmann-like Domain"/>
    <property type="match status" value="2"/>
</dbReference>
<evidence type="ECO:0000256" key="1">
    <source>
        <dbReference type="ARBA" id="ARBA00005032"/>
    </source>
</evidence>
<dbReference type="PANTHER" id="PTHR10953:SF29">
    <property type="entry name" value="NEDD8-ACTIVATING ENZYME E1 REGULATORY SUBUNIT"/>
    <property type="match status" value="1"/>
</dbReference>
<dbReference type="InterPro" id="IPR035985">
    <property type="entry name" value="Ubiquitin-activating_enz"/>
</dbReference>
<dbReference type="PANTHER" id="PTHR10953">
    <property type="entry name" value="UBIQUITIN-ACTIVATING ENZYME E1"/>
    <property type="match status" value="1"/>
</dbReference>
<dbReference type="Pfam" id="PF00899">
    <property type="entry name" value="ThiF"/>
    <property type="match status" value="1"/>
</dbReference>
<organism evidence="7 8">
    <name type="scientific">Astrephomene gubernaculifera</name>
    <dbReference type="NCBI Taxonomy" id="47775"/>
    <lineage>
        <taxon>Eukaryota</taxon>
        <taxon>Viridiplantae</taxon>
        <taxon>Chlorophyta</taxon>
        <taxon>core chlorophytes</taxon>
        <taxon>Chlorophyceae</taxon>
        <taxon>CS clade</taxon>
        <taxon>Chlamydomonadales</taxon>
        <taxon>Astrephomenaceae</taxon>
        <taxon>Astrephomene</taxon>
    </lineage>
</organism>
<dbReference type="GO" id="GO:0045116">
    <property type="term" value="P:protein neddylation"/>
    <property type="evidence" value="ECO:0007669"/>
    <property type="project" value="TreeGrafter"/>
</dbReference>
<evidence type="ECO:0000313" key="8">
    <source>
        <dbReference type="Proteomes" id="UP001054857"/>
    </source>
</evidence>
<dbReference type="GO" id="GO:0019781">
    <property type="term" value="F:NEDD8 activating enzyme activity"/>
    <property type="evidence" value="ECO:0007669"/>
    <property type="project" value="TreeGrafter"/>
</dbReference>
<evidence type="ECO:0000256" key="2">
    <source>
        <dbReference type="ARBA" id="ARBA00006868"/>
    </source>
</evidence>
<dbReference type="GO" id="GO:0005737">
    <property type="term" value="C:cytoplasm"/>
    <property type="evidence" value="ECO:0007669"/>
    <property type="project" value="TreeGrafter"/>
</dbReference>
<dbReference type="EMBL" id="BMAR01000014">
    <property type="protein sequence ID" value="GFR46555.1"/>
    <property type="molecule type" value="Genomic_DNA"/>
</dbReference>
<dbReference type="SUPFAM" id="SSF69572">
    <property type="entry name" value="Activating enzymes of the ubiquitin-like proteins"/>
    <property type="match status" value="1"/>
</dbReference>
<proteinExistence type="inferred from homology"/>
<reference evidence="7 8" key="1">
    <citation type="journal article" date="2021" name="Sci. Rep.">
        <title>Genome sequencing of the multicellular alga Astrephomene provides insights into convergent evolution of germ-soma differentiation.</title>
        <authorList>
            <person name="Yamashita S."/>
            <person name="Yamamoto K."/>
            <person name="Matsuzaki R."/>
            <person name="Suzuki S."/>
            <person name="Yamaguchi H."/>
            <person name="Hirooka S."/>
            <person name="Minakuchi Y."/>
            <person name="Miyagishima S."/>
            <person name="Kawachi M."/>
            <person name="Toyoda A."/>
            <person name="Nozaki H."/>
        </authorList>
    </citation>
    <scope>NUCLEOTIDE SEQUENCE [LARGE SCALE GENOMIC DNA]</scope>
    <source>
        <strain evidence="7 8">NIES-4017</strain>
    </source>
</reference>
<dbReference type="InterPro" id="IPR000594">
    <property type="entry name" value="ThiF_NAD_FAD-bd"/>
</dbReference>
<dbReference type="AlphaFoldDB" id="A0AAD3DR72"/>
<dbReference type="Proteomes" id="UP001054857">
    <property type="component" value="Unassembled WGS sequence"/>
</dbReference>
<feature type="non-terminal residue" evidence="7">
    <location>
        <position position="1"/>
    </location>
</feature>
<keyword evidence="8" id="KW-1185">Reference proteome</keyword>
<evidence type="ECO:0000256" key="5">
    <source>
        <dbReference type="SAM" id="MobiDB-lite"/>
    </source>
</evidence>
<sequence length="536" mass="56548">MTAIPDPKAKRYDRQLRIWGTHGQQRLESCSICLLNCGPTGSETLKNLVLGGIASFTIVDGGKVEARDLGNNFLVSASSLGEPRAKVVTELLQELNESVSGSYVEEVPEVLIADNPNFFNGFDLVIATQMREPDVVQLDELCRASGRAKLLVVRSYGLVGYLRASLPEHRIVESKPDSQVDDLRLAQPWPELLSFAASFDLGSMDVVAHAHVPYVVLLLQAVDRWRAGHCGAPPGSSSADRAAFRGLLKGMRRSVEGVQLHEENFDEAVKAAFHVYTPYVIPSEVRSLLADEAAGSALGPGSDEFWILVAALREFVAAEGGGCLPLEGSIPDMHATTDLYLRLQAVYREKAERDVAAVEAHVRRLLTQLGRTATEIPHETVRHYCRHARHLRCVRYRTLAEETSPETARGAALAAALSGGGPGGGGGLYGSIMGLGGAAVGDLPPGAVAAALYLLLRAVDRFFVQTGRYPGTAGGGTADPADDVPLLRQAAVQVLSELGLCGSSSGGGGGGGGGSGPNPRRSPDSTSGSGNLACGP</sequence>
<comment type="pathway">
    <text evidence="1">Protein modification; protein neddylation.</text>
</comment>
<accession>A0AAD3DR72</accession>
<keyword evidence="4" id="KW-0833">Ubl conjugation pathway</keyword>
<gene>
    <name evidence="7" type="ORF">Agub_g8121</name>
</gene>
<evidence type="ECO:0000313" key="7">
    <source>
        <dbReference type="EMBL" id="GFR46555.1"/>
    </source>
</evidence>